<reference evidence="2" key="1">
    <citation type="submission" date="2016-03" db="EMBL/GenBank/DDBJ databases">
        <authorList>
            <person name="Ploux O."/>
        </authorList>
    </citation>
    <scope>NUCLEOTIDE SEQUENCE</scope>
    <source>
        <strain evidence="2">UC10</strain>
    </source>
</reference>
<protein>
    <submittedName>
        <fullName evidence="2">Nickel uptake transporter family protein</fullName>
    </submittedName>
</protein>
<feature type="chain" id="PRO_5012576820" evidence="1">
    <location>
        <begin position="21"/>
        <end position="215"/>
    </location>
</feature>
<feature type="signal peptide" evidence="1">
    <location>
        <begin position="1"/>
        <end position="20"/>
    </location>
</feature>
<sequence length="215" mass="22906">MKKTFAALLAFSFLASPATAHEVWVERDATGAARIYLGEPADPVPEAGDPEFSKLTAPRLIGADAAKPAALVRRANHIEAAVTGAGDVRLTDDNVFAPWEAEGGKWEGVIYYARAGRTETRSALDLEIVPAAANADSFTVHWLGKPLPGAKVTVINADRWQKSFTADGQGRVDVPVNGTGRYLLLISHEVEGARTLGGKEVAKTYHISTLTFVGP</sequence>
<dbReference type="EMBL" id="LT598653">
    <property type="protein sequence ID" value="SBV32512.1"/>
    <property type="molecule type" value="Genomic_DNA"/>
</dbReference>
<dbReference type="AlphaFoldDB" id="A0A1Y5PR60"/>
<organism evidence="2">
    <name type="scientific">uncultured Sphingopyxis sp</name>
    <dbReference type="NCBI Taxonomy" id="310581"/>
    <lineage>
        <taxon>Bacteria</taxon>
        <taxon>Pseudomonadati</taxon>
        <taxon>Pseudomonadota</taxon>
        <taxon>Alphaproteobacteria</taxon>
        <taxon>Sphingomonadales</taxon>
        <taxon>Sphingomonadaceae</taxon>
        <taxon>Sphingopyxis</taxon>
        <taxon>environmental samples</taxon>
    </lineage>
</organism>
<name>A0A1Y5PR60_9SPHN</name>
<keyword evidence="1" id="KW-0732">Signal</keyword>
<accession>A0A1Y5PR60</accession>
<proteinExistence type="predicted"/>
<evidence type="ECO:0000313" key="2">
    <source>
        <dbReference type="EMBL" id="SBV32512.1"/>
    </source>
</evidence>
<dbReference type="RefSeq" id="WP_295325718.1">
    <property type="nucleotide sequence ID" value="NZ_LT598653.1"/>
</dbReference>
<evidence type="ECO:0000256" key="1">
    <source>
        <dbReference type="SAM" id="SignalP"/>
    </source>
</evidence>
<gene>
    <name evidence="2" type="ORF">SPPYR_1392</name>
</gene>
<dbReference type="KEGG" id="sphu:SPPYR_1392"/>